<evidence type="ECO:0000313" key="1">
    <source>
        <dbReference type="EMBL" id="TJZ95069.1"/>
    </source>
</evidence>
<evidence type="ECO:0000313" key="2">
    <source>
        <dbReference type="Proteomes" id="UP000305778"/>
    </source>
</evidence>
<dbReference type="Proteomes" id="UP000305778">
    <property type="component" value="Unassembled WGS sequence"/>
</dbReference>
<sequence>MALDLSSAIDLGSIIAILQDLNFVNGCCSHLLSFMARPEDERDGVVIDALWSASVIAYARCFKDGKREHRLQDSDVSFLLIEGDGDAAWRKWADEHEMGEWQG</sequence>
<dbReference type="EMBL" id="SUMC01000192">
    <property type="protein sequence ID" value="TJZ95069.1"/>
    <property type="molecule type" value="Genomic_DNA"/>
</dbReference>
<accession>A0A4U0RHI9</accession>
<dbReference type="OrthoDB" id="4524286at2"/>
<comment type="caution">
    <text evidence="1">The sequence shown here is derived from an EMBL/GenBank/DDBJ whole genome shotgun (WGS) entry which is preliminary data.</text>
</comment>
<name>A0A4U0RHI9_9ACTN</name>
<reference evidence="1 2" key="1">
    <citation type="submission" date="2019-04" db="EMBL/GenBank/DDBJ databases">
        <title>Streptomyces oryziradicis sp. nov., a novel actinomycete isolated from rhizosphere soil of rice (Oryza sativa L.).</title>
        <authorList>
            <person name="Li C."/>
        </authorList>
    </citation>
    <scope>NUCLEOTIDE SEQUENCE [LARGE SCALE GENOMIC DNA]</scope>
    <source>
        <strain evidence="1 2">NEAU-C40</strain>
    </source>
</reference>
<dbReference type="RefSeq" id="WP_136731069.1">
    <property type="nucleotide sequence ID" value="NZ_SUMC01000192.1"/>
</dbReference>
<dbReference type="AlphaFoldDB" id="A0A4U0RHI9"/>
<protein>
    <submittedName>
        <fullName evidence="1">Uncharacterized protein</fullName>
    </submittedName>
</protein>
<keyword evidence="2" id="KW-1185">Reference proteome</keyword>
<proteinExistence type="predicted"/>
<gene>
    <name evidence="1" type="ORF">FCI23_52630</name>
</gene>
<organism evidence="1 2">
    <name type="scientific">Actinacidiphila oryziradicis</name>
    <dbReference type="NCBI Taxonomy" id="2571141"/>
    <lineage>
        <taxon>Bacteria</taxon>
        <taxon>Bacillati</taxon>
        <taxon>Actinomycetota</taxon>
        <taxon>Actinomycetes</taxon>
        <taxon>Kitasatosporales</taxon>
        <taxon>Streptomycetaceae</taxon>
        <taxon>Actinacidiphila</taxon>
    </lineage>
</organism>